<feature type="non-terminal residue" evidence="1">
    <location>
        <position position="304"/>
    </location>
</feature>
<reference evidence="1" key="1">
    <citation type="journal article" date="2020" name="Fungal Divers.">
        <title>Resolving the Mortierellaceae phylogeny through synthesis of multi-gene phylogenetics and phylogenomics.</title>
        <authorList>
            <person name="Vandepol N."/>
            <person name="Liber J."/>
            <person name="Desiro A."/>
            <person name="Na H."/>
            <person name="Kennedy M."/>
            <person name="Barry K."/>
            <person name="Grigoriev I.V."/>
            <person name="Miller A.N."/>
            <person name="O'Donnell K."/>
            <person name="Stajich J.E."/>
            <person name="Bonito G."/>
        </authorList>
    </citation>
    <scope>NUCLEOTIDE SEQUENCE</scope>
    <source>
        <strain evidence="1">NRRL 2591</strain>
    </source>
</reference>
<evidence type="ECO:0000313" key="1">
    <source>
        <dbReference type="EMBL" id="KAF9536042.1"/>
    </source>
</evidence>
<dbReference type="EMBL" id="JAAAXW010001101">
    <property type="protein sequence ID" value="KAF9536042.1"/>
    <property type="molecule type" value="Genomic_DNA"/>
</dbReference>
<gene>
    <name evidence="1" type="ORF">EC957_000774</name>
</gene>
<comment type="caution">
    <text evidence="1">The sequence shown here is derived from an EMBL/GenBank/DDBJ whole genome shotgun (WGS) entry which is preliminary data.</text>
</comment>
<dbReference type="Proteomes" id="UP000723463">
    <property type="component" value="Unassembled WGS sequence"/>
</dbReference>
<accession>A0A9P6EW30</accession>
<evidence type="ECO:0000313" key="2">
    <source>
        <dbReference type="Proteomes" id="UP000723463"/>
    </source>
</evidence>
<protein>
    <submittedName>
        <fullName evidence="1">Uncharacterized protein</fullName>
    </submittedName>
</protein>
<keyword evidence="2" id="KW-1185">Reference proteome</keyword>
<dbReference type="AlphaFoldDB" id="A0A9P6EW30"/>
<proteinExistence type="predicted"/>
<name>A0A9P6EW30_9FUNG</name>
<organism evidence="1 2">
    <name type="scientific">Mortierella hygrophila</name>
    <dbReference type="NCBI Taxonomy" id="979708"/>
    <lineage>
        <taxon>Eukaryota</taxon>
        <taxon>Fungi</taxon>
        <taxon>Fungi incertae sedis</taxon>
        <taxon>Mucoromycota</taxon>
        <taxon>Mortierellomycotina</taxon>
        <taxon>Mortierellomycetes</taxon>
        <taxon>Mortierellales</taxon>
        <taxon>Mortierellaceae</taxon>
        <taxon>Mortierella</taxon>
    </lineage>
</organism>
<sequence length="304" mass="34415">MTLPTFLEELFKSDDPDVAQWTGHFLDNKGAGRVLKIWDGKLQGGKWEENFVNSAVDVVVNRTLKHLESDEVRKDWRLPYKEVTGQKVTDFLIDDFRFLHRYAEGAKYLTRFLKGLLKEDVSDQELPSKSPKNRRNKRPSSVRGCIAAVLIFMSSQKVNAFQTIMGIFLHCTGCPKRVLEVLSGLGLSVSYSQVQKGLRSLTKDAQEQVKEAVTKHEWYIVYDNINIANKHHHQRADKRDTFNNGTAATLILIPSDKDQSSAAPPALFCPEDERPEPIADLFFPQDVDLEAFQQVSLSHVSAAI</sequence>